<comment type="caution">
    <text evidence="3">The sequence shown here is derived from an EMBL/GenBank/DDBJ whole genome shotgun (WGS) entry which is preliminary data.</text>
</comment>
<dbReference type="AlphaFoldDB" id="A0A921ZBX4"/>
<organism evidence="3 4">
    <name type="scientific">Manduca sexta</name>
    <name type="common">Tobacco hawkmoth</name>
    <name type="synonym">Tobacco hornworm</name>
    <dbReference type="NCBI Taxonomy" id="7130"/>
    <lineage>
        <taxon>Eukaryota</taxon>
        <taxon>Metazoa</taxon>
        <taxon>Ecdysozoa</taxon>
        <taxon>Arthropoda</taxon>
        <taxon>Hexapoda</taxon>
        <taxon>Insecta</taxon>
        <taxon>Pterygota</taxon>
        <taxon>Neoptera</taxon>
        <taxon>Endopterygota</taxon>
        <taxon>Lepidoptera</taxon>
        <taxon>Glossata</taxon>
        <taxon>Ditrysia</taxon>
        <taxon>Bombycoidea</taxon>
        <taxon>Sphingidae</taxon>
        <taxon>Sphinginae</taxon>
        <taxon>Sphingini</taxon>
        <taxon>Manduca</taxon>
    </lineage>
</organism>
<feature type="region of interest" description="Disordered" evidence="2">
    <location>
        <begin position="620"/>
        <end position="641"/>
    </location>
</feature>
<evidence type="ECO:0000256" key="2">
    <source>
        <dbReference type="SAM" id="MobiDB-lite"/>
    </source>
</evidence>
<gene>
    <name evidence="3" type="ORF">O3G_MSEX008897</name>
</gene>
<name>A0A921ZBX4_MANSE</name>
<proteinExistence type="predicted"/>
<dbReference type="Proteomes" id="UP000791440">
    <property type="component" value="Unassembled WGS sequence"/>
</dbReference>
<keyword evidence="4" id="KW-1185">Reference proteome</keyword>
<evidence type="ECO:0000313" key="4">
    <source>
        <dbReference type="Proteomes" id="UP000791440"/>
    </source>
</evidence>
<protein>
    <submittedName>
        <fullName evidence="3">Uncharacterized protein</fullName>
    </submittedName>
</protein>
<reference evidence="3" key="1">
    <citation type="journal article" date="2016" name="Insect Biochem. Mol. Biol.">
        <title>Multifaceted biological insights from a draft genome sequence of the tobacco hornworm moth, Manduca sexta.</title>
        <authorList>
            <person name="Kanost M.R."/>
            <person name="Arrese E.L."/>
            <person name="Cao X."/>
            <person name="Chen Y.R."/>
            <person name="Chellapilla S."/>
            <person name="Goldsmith M.R."/>
            <person name="Grosse-Wilde E."/>
            <person name="Heckel D.G."/>
            <person name="Herndon N."/>
            <person name="Jiang H."/>
            <person name="Papanicolaou A."/>
            <person name="Qu J."/>
            <person name="Soulages J.L."/>
            <person name="Vogel H."/>
            <person name="Walters J."/>
            <person name="Waterhouse R.M."/>
            <person name="Ahn S.J."/>
            <person name="Almeida F.C."/>
            <person name="An C."/>
            <person name="Aqrawi P."/>
            <person name="Bretschneider A."/>
            <person name="Bryant W.B."/>
            <person name="Bucks S."/>
            <person name="Chao H."/>
            <person name="Chevignon G."/>
            <person name="Christen J.M."/>
            <person name="Clarke D.F."/>
            <person name="Dittmer N.T."/>
            <person name="Ferguson L.C.F."/>
            <person name="Garavelou S."/>
            <person name="Gordon K.H.J."/>
            <person name="Gunaratna R.T."/>
            <person name="Han Y."/>
            <person name="Hauser F."/>
            <person name="He Y."/>
            <person name="Heidel-Fischer H."/>
            <person name="Hirsh A."/>
            <person name="Hu Y."/>
            <person name="Jiang H."/>
            <person name="Kalra D."/>
            <person name="Klinner C."/>
            <person name="Konig C."/>
            <person name="Kovar C."/>
            <person name="Kroll A.R."/>
            <person name="Kuwar S.S."/>
            <person name="Lee S.L."/>
            <person name="Lehman R."/>
            <person name="Li K."/>
            <person name="Li Z."/>
            <person name="Liang H."/>
            <person name="Lovelace S."/>
            <person name="Lu Z."/>
            <person name="Mansfield J.H."/>
            <person name="McCulloch K.J."/>
            <person name="Mathew T."/>
            <person name="Morton B."/>
            <person name="Muzny D.M."/>
            <person name="Neunemann D."/>
            <person name="Ongeri F."/>
            <person name="Pauchet Y."/>
            <person name="Pu L.L."/>
            <person name="Pyrousis I."/>
            <person name="Rao X.J."/>
            <person name="Redding A."/>
            <person name="Roesel C."/>
            <person name="Sanchez-Gracia A."/>
            <person name="Schaack S."/>
            <person name="Shukla A."/>
            <person name="Tetreau G."/>
            <person name="Wang Y."/>
            <person name="Xiong G.H."/>
            <person name="Traut W."/>
            <person name="Walsh T.K."/>
            <person name="Worley K.C."/>
            <person name="Wu D."/>
            <person name="Wu W."/>
            <person name="Wu Y.Q."/>
            <person name="Zhang X."/>
            <person name="Zou Z."/>
            <person name="Zucker H."/>
            <person name="Briscoe A.D."/>
            <person name="Burmester T."/>
            <person name="Clem R.J."/>
            <person name="Feyereisen R."/>
            <person name="Grimmelikhuijzen C.J.P."/>
            <person name="Hamodrakas S.J."/>
            <person name="Hansson B.S."/>
            <person name="Huguet E."/>
            <person name="Jermiin L.S."/>
            <person name="Lan Q."/>
            <person name="Lehman H.K."/>
            <person name="Lorenzen M."/>
            <person name="Merzendorfer H."/>
            <person name="Michalopoulos I."/>
            <person name="Morton D.B."/>
            <person name="Muthukrishnan S."/>
            <person name="Oakeshott J.G."/>
            <person name="Palmer W."/>
            <person name="Park Y."/>
            <person name="Passarelli A.L."/>
            <person name="Rozas J."/>
            <person name="Schwartz L.M."/>
            <person name="Smith W."/>
            <person name="Southgate A."/>
            <person name="Vilcinskas A."/>
            <person name="Vogt R."/>
            <person name="Wang P."/>
            <person name="Werren J."/>
            <person name="Yu X.Q."/>
            <person name="Zhou J.J."/>
            <person name="Brown S.J."/>
            <person name="Scherer S.E."/>
            <person name="Richards S."/>
            <person name="Blissard G.W."/>
        </authorList>
    </citation>
    <scope>NUCLEOTIDE SEQUENCE</scope>
</reference>
<feature type="coiled-coil region" evidence="1">
    <location>
        <begin position="201"/>
        <end position="228"/>
    </location>
</feature>
<accession>A0A921ZBX4</accession>
<evidence type="ECO:0000313" key="3">
    <source>
        <dbReference type="EMBL" id="KAG6454823.1"/>
    </source>
</evidence>
<evidence type="ECO:0000256" key="1">
    <source>
        <dbReference type="SAM" id="Coils"/>
    </source>
</evidence>
<sequence>MPRYSENYYLRKCFLEREQVPTQSVMIKKMSPPLAKVYFKSMTPKLKVLAGLEPPMKGGGNDWYIPPKVILEEGRVVLKPLKKEYLSKLGCEGIGHFGDRLLQIHNQRMEEEKKRVLQESDIKWKKHIEASCRQQWEDASKEAAKNNTEAIQQAFREFTILYTTSITRVEQIMFDAAVLQIKREREKTFQDMQDKFKMLIKKQATRLYDKYEDKLKKQKAKLKAQFIKNVEESRTAMGNKVHDLNVEKHTVVEKLRNLLQCQNLACQVYVALKEREECQKEIDLSKYEHQKKMKALTDEIATKDFEIRLAKEKERKRIEFINIWQRKVCQVVKKFQMFVGFCLKTLPEHAEFFINMEKLMLLQLNDVVSNPEAESIFEPEQPVIHTPIPRPHPFFLFCDKGVKTQVDDHLCPKHCTSSASQLPVIVVNKRCIYAACDNFDQFSDKVRAYIDGHRGDDKDFEDTHCYEHDVPVKYTTSLQRLELQMQSSLLQILQDELPNVRQLPVECCLCRIPHCFCSPTRASEMSTEKNKEPEVPPLPSVSSGYKIESRSGELAHERQPKWESYFEYVHPTKCKCGKTAKKHLRENLPPYMWQMSKYDEPQLPNYEMCSLHTLRKLVKKAQGKRTPPPEPAKVESKTKDVGTQYSDQEFDLLCTCFSDEEVEQLHRELMAGTKPFDPKSTGNQCEIVDGSVSPSYFTQRTDSFVTARAYSLRNLIDNSPQLEEIFVKPDCKFN</sequence>
<reference evidence="3" key="2">
    <citation type="submission" date="2020-12" db="EMBL/GenBank/DDBJ databases">
        <authorList>
            <person name="Kanost M."/>
        </authorList>
    </citation>
    <scope>NUCLEOTIDE SEQUENCE</scope>
</reference>
<dbReference type="EMBL" id="JH668476">
    <property type="protein sequence ID" value="KAG6454823.1"/>
    <property type="molecule type" value="Genomic_DNA"/>
</dbReference>
<keyword evidence="1" id="KW-0175">Coiled coil</keyword>